<dbReference type="SUPFAM" id="SSF57716">
    <property type="entry name" value="Glucocorticoid receptor-like (DNA-binding domain)"/>
    <property type="match status" value="1"/>
</dbReference>
<dbReference type="GO" id="GO:0008270">
    <property type="term" value="F:zinc ion binding"/>
    <property type="evidence" value="ECO:0007669"/>
    <property type="project" value="UniProtKB-KW"/>
</dbReference>
<gene>
    <name evidence="7" type="ORF">GEV33_008942</name>
</gene>
<name>A0A8J6L9M7_TENMO</name>
<dbReference type="PROSITE" id="PS50950">
    <property type="entry name" value="ZF_THAP"/>
    <property type="match status" value="1"/>
</dbReference>
<evidence type="ECO:0000256" key="3">
    <source>
        <dbReference type="ARBA" id="ARBA00022833"/>
    </source>
</evidence>
<proteinExistence type="predicted"/>
<dbReference type="GO" id="GO:0003677">
    <property type="term" value="F:DNA binding"/>
    <property type="evidence" value="ECO:0007669"/>
    <property type="project" value="UniProtKB-UniRule"/>
</dbReference>
<evidence type="ECO:0000256" key="1">
    <source>
        <dbReference type="ARBA" id="ARBA00022723"/>
    </source>
</evidence>
<dbReference type="Gene3D" id="6.20.210.20">
    <property type="entry name" value="THAP domain"/>
    <property type="match status" value="1"/>
</dbReference>
<dbReference type="Proteomes" id="UP000719412">
    <property type="component" value="Unassembled WGS sequence"/>
</dbReference>
<evidence type="ECO:0000313" key="8">
    <source>
        <dbReference type="Proteomes" id="UP000719412"/>
    </source>
</evidence>
<dbReference type="InterPro" id="IPR052224">
    <property type="entry name" value="THAP_domain_protein"/>
</dbReference>
<keyword evidence="8" id="KW-1185">Reference proteome</keyword>
<keyword evidence="1" id="KW-0479">Metal-binding</keyword>
<reference evidence="7" key="2">
    <citation type="submission" date="2021-08" db="EMBL/GenBank/DDBJ databases">
        <authorList>
            <person name="Eriksson T."/>
        </authorList>
    </citation>
    <scope>NUCLEOTIDE SEQUENCE</scope>
    <source>
        <strain evidence="7">Stoneville</strain>
        <tissue evidence="7">Whole head</tissue>
    </source>
</reference>
<sequence length="381" mass="43536">MPRRCVVPGCKSNYDSTLKQNNSVTTFAFPKDEKKKQAWMRAIPRADWSPTAHSAVCIKHFHESHIIKHQPYKNPTSGEIQKLLLQHPKLTEDAIPKVFDNLPAYLSKKEPPARTSPDCRREQVLKRNAVKIEEFLKEDIIIIDKWHHNISDRCVWFYSLNVDSVQNNDVKEDQLKVVCSISVSNEMVVKCDQPKYFEIGDGGRRLLLSGANDNSACVGRVSRQKRAAKRARDKRARAKTILLLRSESAQGDIHPDIGIALPQKLPRRTSWTDDHSWLHIDSALGTSNRTLSSSAPETLPRWTSRAKVLPTTHPCCLFTFFLLNKVCVFSTVLHRNRTLPKHPKRIITKYHPTWAGDPKKYYTRRSNVGPTGQRLLQVTPT</sequence>
<evidence type="ECO:0000256" key="2">
    <source>
        <dbReference type="ARBA" id="ARBA00022771"/>
    </source>
</evidence>
<comment type="caution">
    <text evidence="7">The sequence shown here is derived from an EMBL/GenBank/DDBJ whole genome shotgun (WGS) entry which is preliminary data.</text>
</comment>
<dbReference type="PANTHER" id="PTHR46927:SF3">
    <property type="entry name" value="THAP-TYPE DOMAIN-CONTAINING PROTEIN"/>
    <property type="match status" value="1"/>
</dbReference>
<dbReference type="AlphaFoldDB" id="A0A8J6L9M7"/>
<reference evidence="7" key="1">
    <citation type="journal article" date="2020" name="J Insects Food Feed">
        <title>The yellow mealworm (Tenebrio molitor) genome: a resource for the emerging insects as food and feed industry.</title>
        <authorList>
            <person name="Eriksson T."/>
            <person name="Andere A."/>
            <person name="Kelstrup H."/>
            <person name="Emery V."/>
            <person name="Picard C."/>
        </authorList>
    </citation>
    <scope>NUCLEOTIDE SEQUENCE</scope>
    <source>
        <strain evidence="7">Stoneville</strain>
        <tissue evidence="7">Whole head</tissue>
    </source>
</reference>
<dbReference type="InterPro" id="IPR038441">
    <property type="entry name" value="THAP_Znf_sf"/>
</dbReference>
<dbReference type="PANTHER" id="PTHR46927">
    <property type="entry name" value="AGAP005574-PA"/>
    <property type="match status" value="1"/>
</dbReference>
<accession>A0A8J6L9M7</accession>
<dbReference type="SMART" id="SM00980">
    <property type="entry name" value="THAP"/>
    <property type="match status" value="1"/>
</dbReference>
<keyword evidence="4 5" id="KW-0238">DNA-binding</keyword>
<dbReference type="InterPro" id="IPR006612">
    <property type="entry name" value="THAP_Znf"/>
</dbReference>
<evidence type="ECO:0000256" key="5">
    <source>
        <dbReference type="PROSITE-ProRule" id="PRU00309"/>
    </source>
</evidence>
<evidence type="ECO:0000256" key="4">
    <source>
        <dbReference type="ARBA" id="ARBA00023125"/>
    </source>
</evidence>
<keyword evidence="2 5" id="KW-0863">Zinc-finger</keyword>
<evidence type="ECO:0000313" key="7">
    <source>
        <dbReference type="EMBL" id="KAH0813849.1"/>
    </source>
</evidence>
<protein>
    <recommendedName>
        <fullName evidence="6">THAP-type domain-containing protein</fullName>
    </recommendedName>
</protein>
<feature type="domain" description="THAP-type" evidence="6">
    <location>
        <begin position="1"/>
        <end position="99"/>
    </location>
</feature>
<keyword evidence="3" id="KW-0862">Zinc</keyword>
<organism evidence="7 8">
    <name type="scientific">Tenebrio molitor</name>
    <name type="common">Yellow mealworm beetle</name>
    <dbReference type="NCBI Taxonomy" id="7067"/>
    <lineage>
        <taxon>Eukaryota</taxon>
        <taxon>Metazoa</taxon>
        <taxon>Ecdysozoa</taxon>
        <taxon>Arthropoda</taxon>
        <taxon>Hexapoda</taxon>
        <taxon>Insecta</taxon>
        <taxon>Pterygota</taxon>
        <taxon>Neoptera</taxon>
        <taxon>Endopterygota</taxon>
        <taxon>Coleoptera</taxon>
        <taxon>Polyphaga</taxon>
        <taxon>Cucujiformia</taxon>
        <taxon>Tenebrionidae</taxon>
        <taxon>Tenebrio</taxon>
    </lineage>
</organism>
<evidence type="ECO:0000259" key="6">
    <source>
        <dbReference type="PROSITE" id="PS50950"/>
    </source>
</evidence>
<dbReference type="Pfam" id="PF05485">
    <property type="entry name" value="THAP"/>
    <property type="match status" value="1"/>
</dbReference>
<dbReference type="EMBL" id="JABDTM020024896">
    <property type="protein sequence ID" value="KAH0813849.1"/>
    <property type="molecule type" value="Genomic_DNA"/>
</dbReference>